<protein>
    <submittedName>
        <fullName evidence="1">Uncharacterized protein</fullName>
    </submittedName>
</protein>
<sequence>MEVINIPFGLKIGGIIFHQDDSCVTHETQLQILLWVLMVTFIIRIIELIGSKNVLIVKLA</sequence>
<organism evidence="1 2">
    <name type="scientific">Pseudoalteromonas piscicida</name>
    <dbReference type="NCBI Taxonomy" id="43662"/>
    <lineage>
        <taxon>Bacteria</taxon>
        <taxon>Pseudomonadati</taxon>
        <taxon>Pseudomonadota</taxon>
        <taxon>Gammaproteobacteria</taxon>
        <taxon>Alteromonadales</taxon>
        <taxon>Pseudoalteromonadaceae</taxon>
        <taxon>Pseudoalteromonas</taxon>
    </lineage>
</organism>
<reference evidence="2" key="1">
    <citation type="journal article" date="2019" name="Genome Announc.">
        <title>Draft Genome Sequence of Pseudoalteromonas piscicida Strain 36Y ROTHPW, an Hypersaline Seawater Isolate from the South Coast of Sonora, Mexico.</title>
        <authorList>
            <person name="Sanchez-Diaz R."/>
            <person name="Molina-Garza Z.J."/>
            <person name="Cruz-Suarez L.E."/>
            <person name="Selvin J."/>
            <person name="Kiran G.S."/>
            <person name="Ibarra-Gamez J.C."/>
            <person name="Gomez-Gil B."/>
            <person name="Galaviz-Silva L."/>
        </authorList>
    </citation>
    <scope>NUCLEOTIDE SEQUENCE [LARGE SCALE GENOMIC DNA]</scope>
    <source>
        <strain evidence="2">36Y_RITHPW</strain>
    </source>
</reference>
<proteinExistence type="predicted"/>
<name>A0A2A5JQ35_PSEO7</name>
<comment type="caution">
    <text evidence="1">The sequence shown here is derived from an EMBL/GenBank/DDBJ whole genome shotgun (WGS) entry which is preliminary data.</text>
</comment>
<evidence type="ECO:0000313" key="1">
    <source>
        <dbReference type="EMBL" id="PCK31439.1"/>
    </source>
</evidence>
<accession>A0A2A5JQ35</accession>
<dbReference type="AlphaFoldDB" id="A0A2A5JQ35"/>
<keyword evidence="2" id="KW-1185">Reference proteome</keyword>
<dbReference type="Proteomes" id="UP000228621">
    <property type="component" value="Unassembled WGS sequence"/>
</dbReference>
<gene>
    <name evidence="1" type="ORF">CEX98_12395</name>
</gene>
<evidence type="ECO:0000313" key="2">
    <source>
        <dbReference type="Proteomes" id="UP000228621"/>
    </source>
</evidence>
<dbReference type="EMBL" id="NKHF01000055">
    <property type="protein sequence ID" value="PCK31439.1"/>
    <property type="molecule type" value="Genomic_DNA"/>
</dbReference>